<reference evidence="6" key="2">
    <citation type="submission" date="2023-01" db="EMBL/GenBank/DDBJ databases">
        <title>Draft genome sequence of Agaribacter marinus strain NBRC 110023.</title>
        <authorList>
            <person name="Sun Q."/>
            <person name="Mori K."/>
        </authorList>
    </citation>
    <scope>NUCLEOTIDE SEQUENCE</scope>
    <source>
        <strain evidence="6">NBRC 110023</strain>
    </source>
</reference>
<comment type="caution">
    <text evidence="6">The sequence shown here is derived from an EMBL/GenBank/DDBJ whole genome shotgun (WGS) entry which is preliminary data.</text>
</comment>
<dbReference type="PANTHER" id="PTHR30363">
    <property type="entry name" value="HTH-TYPE TRANSCRIPTIONAL REGULATOR SRLR-RELATED"/>
    <property type="match status" value="1"/>
</dbReference>
<dbReference type="Gene3D" id="1.10.10.10">
    <property type="entry name" value="Winged helix-like DNA-binding domain superfamily/Winged helix DNA-binding domain"/>
    <property type="match status" value="1"/>
</dbReference>
<dbReference type="Pfam" id="PF08220">
    <property type="entry name" value="HTH_DeoR"/>
    <property type="match status" value="1"/>
</dbReference>
<dbReference type="SMART" id="SM00420">
    <property type="entry name" value="HTH_DEOR"/>
    <property type="match status" value="1"/>
</dbReference>
<dbReference type="GO" id="GO:0003700">
    <property type="term" value="F:DNA-binding transcription factor activity"/>
    <property type="evidence" value="ECO:0007669"/>
    <property type="project" value="InterPro"/>
</dbReference>
<evidence type="ECO:0000256" key="1">
    <source>
        <dbReference type="ARBA" id="ARBA00022491"/>
    </source>
</evidence>
<evidence type="ECO:0000256" key="2">
    <source>
        <dbReference type="ARBA" id="ARBA00023015"/>
    </source>
</evidence>
<dbReference type="SUPFAM" id="SSF46785">
    <property type="entry name" value="Winged helix' DNA-binding domain"/>
    <property type="match status" value="1"/>
</dbReference>
<reference evidence="6" key="1">
    <citation type="journal article" date="2014" name="Int. J. Syst. Evol. Microbiol.">
        <title>Complete genome sequence of Corynebacterium casei LMG S-19264T (=DSM 44701T), isolated from a smear-ripened cheese.</title>
        <authorList>
            <consortium name="US DOE Joint Genome Institute (JGI-PGF)"/>
            <person name="Walter F."/>
            <person name="Albersmeier A."/>
            <person name="Kalinowski J."/>
            <person name="Ruckert C."/>
        </authorList>
    </citation>
    <scope>NUCLEOTIDE SEQUENCE</scope>
    <source>
        <strain evidence="6">NBRC 110023</strain>
    </source>
</reference>
<keyword evidence="1" id="KW-0678">Repressor</keyword>
<dbReference type="AlphaFoldDB" id="A0AA37SVL7"/>
<keyword evidence="4" id="KW-0804">Transcription</keyword>
<dbReference type="PANTHER" id="PTHR30363:SF4">
    <property type="entry name" value="GLYCEROL-3-PHOSPHATE REGULON REPRESSOR"/>
    <property type="match status" value="1"/>
</dbReference>
<dbReference type="PROSITE" id="PS00894">
    <property type="entry name" value="HTH_DEOR_1"/>
    <property type="match status" value="1"/>
</dbReference>
<dbReference type="PROSITE" id="PS51000">
    <property type="entry name" value="HTH_DEOR_2"/>
    <property type="match status" value="1"/>
</dbReference>
<dbReference type="InterPro" id="IPR036388">
    <property type="entry name" value="WH-like_DNA-bd_sf"/>
</dbReference>
<dbReference type="GO" id="GO:0003677">
    <property type="term" value="F:DNA binding"/>
    <property type="evidence" value="ECO:0007669"/>
    <property type="project" value="UniProtKB-KW"/>
</dbReference>
<dbReference type="InterPro" id="IPR036390">
    <property type="entry name" value="WH_DNA-bd_sf"/>
</dbReference>
<keyword evidence="2" id="KW-0805">Transcription regulation</keyword>
<evidence type="ECO:0000256" key="3">
    <source>
        <dbReference type="ARBA" id="ARBA00023125"/>
    </source>
</evidence>
<evidence type="ECO:0000313" key="7">
    <source>
        <dbReference type="Proteomes" id="UP001156601"/>
    </source>
</evidence>
<dbReference type="EMBL" id="BSOT01000005">
    <property type="protein sequence ID" value="GLR70333.1"/>
    <property type="molecule type" value="Genomic_DNA"/>
</dbReference>
<gene>
    <name evidence="6" type="ORF">GCM10007852_12410</name>
</gene>
<sequence length="252" mass="27320">MLTKQRKQMILAILAKEGKIIAKDVASSLNLSEDTIRRDLRELAKNGLLQRVHGGALPASPAVVNFVKREEISNEQKVNIGRKCASLIKPGQIVIIDGGTTAVQLARHLPINLSATIVTHSPNVAVELISHDKIDVEIIGGRLYKHSMVSMGVRALENLAHIQADVYFMGVTGVHIENGLTTGDLEEAYMKRALSDHAAETIVMASDEKIHTASAYLVLPTIDASAIVVNKSIGQQKMKAFTDLGINVIYSE</sequence>
<feature type="domain" description="HTH deoR-type" evidence="5">
    <location>
        <begin position="3"/>
        <end position="58"/>
    </location>
</feature>
<evidence type="ECO:0000259" key="5">
    <source>
        <dbReference type="PROSITE" id="PS51000"/>
    </source>
</evidence>
<dbReference type="InterPro" id="IPR014036">
    <property type="entry name" value="DeoR-like_C"/>
</dbReference>
<evidence type="ECO:0000256" key="4">
    <source>
        <dbReference type="ARBA" id="ARBA00023163"/>
    </source>
</evidence>
<dbReference type="Proteomes" id="UP001156601">
    <property type="component" value="Unassembled WGS sequence"/>
</dbReference>
<dbReference type="PRINTS" id="PR00037">
    <property type="entry name" value="HTHLACR"/>
</dbReference>
<proteinExistence type="predicted"/>
<accession>A0AA37SVL7</accession>
<name>A0AA37SVL7_9ALTE</name>
<protein>
    <submittedName>
        <fullName evidence="6">DeoR family transcriptional regulator</fullName>
    </submittedName>
</protein>
<dbReference type="RefSeq" id="WP_284216635.1">
    <property type="nucleotide sequence ID" value="NZ_BSOT01000005.1"/>
</dbReference>
<keyword evidence="3" id="KW-0238">DNA-binding</keyword>
<dbReference type="SMART" id="SM01134">
    <property type="entry name" value="DeoRC"/>
    <property type="match status" value="1"/>
</dbReference>
<dbReference type="Gene3D" id="3.40.50.1360">
    <property type="match status" value="1"/>
</dbReference>
<dbReference type="InterPro" id="IPR001034">
    <property type="entry name" value="DeoR_HTH"/>
</dbReference>
<evidence type="ECO:0000313" key="6">
    <source>
        <dbReference type="EMBL" id="GLR70333.1"/>
    </source>
</evidence>
<organism evidence="6 7">
    <name type="scientific">Agaribacter marinus</name>
    <dbReference type="NCBI Taxonomy" id="1431249"/>
    <lineage>
        <taxon>Bacteria</taxon>
        <taxon>Pseudomonadati</taxon>
        <taxon>Pseudomonadota</taxon>
        <taxon>Gammaproteobacteria</taxon>
        <taxon>Alteromonadales</taxon>
        <taxon>Alteromonadaceae</taxon>
        <taxon>Agaribacter</taxon>
    </lineage>
</organism>
<keyword evidence="7" id="KW-1185">Reference proteome</keyword>
<dbReference type="InterPro" id="IPR037171">
    <property type="entry name" value="NagB/RpiA_transferase-like"/>
</dbReference>
<dbReference type="SUPFAM" id="SSF100950">
    <property type="entry name" value="NagB/RpiA/CoA transferase-like"/>
    <property type="match status" value="1"/>
</dbReference>
<dbReference type="Pfam" id="PF00455">
    <property type="entry name" value="DeoRC"/>
    <property type="match status" value="1"/>
</dbReference>
<dbReference type="InterPro" id="IPR018356">
    <property type="entry name" value="Tscrpt_reg_HTH_DeoR_CS"/>
</dbReference>
<dbReference type="InterPro" id="IPR050313">
    <property type="entry name" value="Carb_Metab_HTH_regulators"/>
</dbReference>